<evidence type="ECO:0000256" key="1">
    <source>
        <dbReference type="ARBA" id="ARBA00022691"/>
    </source>
</evidence>
<dbReference type="PANTHER" id="PTHR35092">
    <property type="entry name" value="CHLORINASE MJ1651"/>
    <property type="match status" value="1"/>
</dbReference>
<sequence length="261" mass="29045">MNKQPLLTLLSDFGNCDEYVSVMKGVINKINPSARIIDISHKIPPHNIVAARFCLMSAYDYFPQGTIHIAVVDPEVGGERRGIALELANGFLVGPDNGLFSGILSQHYVITAVELTNNNYWYCYTPSKTFHGRDIFAPVGAHIASGIMLQELGTLIDPTTLVNLNLNQCIYFTDRIVGCIQYIDQFGNLVTNIPSTFLKNKSWYVQIGSLRINSYSTYTEVYLGEILALISSHGWVEIAVNQGNAQLRLQVELGKKISVEW</sequence>
<keyword evidence="1" id="KW-0949">S-adenosyl-L-methionine</keyword>
<organism evidence="5 6">
    <name type="scientific">Richelia intracellularis HH01</name>
    <dbReference type="NCBI Taxonomy" id="1165094"/>
    <lineage>
        <taxon>Bacteria</taxon>
        <taxon>Bacillati</taxon>
        <taxon>Cyanobacteriota</taxon>
        <taxon>Cyanophyceae</taxon>
        <taxon>Nostocales</taxon>
        <taxon>Nostocaceae</taxon>
        <taxon>Richelia</taxon>
    </lineage>
</organism>
<evidence type="ECO:0000313" key="5">
    <source>
        <dbReference type="EMBL" id="CCH67112.1"/>
    </source>
</evidence>
<accession>M1WYX4</accession>
<proteinExistence type="inferred from homology"/>
<dbReference type="OrthoDB" id="9792195at2"/>
<reference evidence="5 6" key="1">
    <citation type="submission" date="2012-05" db="EMBL/GenBank/DDBJ databases">
        <authorList>
            <person name="Hilton J."/>
        </authorList>
    </citation>
    <scope>NUCLEOTIDE SEQUENCE [LARGE SCALE GENOMIC DNA]</scope>
    <source>
        <strain evidence="5 6">HH01</strain>
    </source>
</reference>
<reference evidence="6" key="2">
    <citation type="submission" date="2016-01" db="EMBL/GenBank/DDBJ databases">
        <title>Diatom-associated endosymboitic cyanobacterium lacks core nitrogen metabolism enzymes.</title>
        <authorList>
            <person name="Hilton J.A."/>
            <person name="Foster R.A."/>
            <person name="Tripp H.J."/>
            <person name="Carter B.J."/>
            <person name="Zehr J.P."/>
            <person name="Villareal T.A."/>
        </authorList>
    </citation>
    <scope>NUCLEOTIDE SEQUENCE [LARGE SCALE GENOMIC DNA]</scope>
    <source>
        <strain evidence="6">HH01</strain>
    </source>
</reference>
<evidence type="ECO:0000313" key="6">
    <source>
        <dbReference type="Proteomes" id="UP000053051"/>
    </source>
</evidence>
<dbReference type="InterPro" id="IPR023227">
    <property type="entry name" value="SAM_OH_AdoTrfase_C_sf"/>
</dbReference>
<dbReference type="RefSeq" id="WP_008233269.1">
    <property type="nucleotide sequence ID" value="NZ_CAIY01000035.1"/>
</dbReference>
<feature type="domain" description="S-adenosyl-l-methionine hydroxide adenosyltransferase C-terminal" evidence="4">
    <location>
        <begin position="178"/>
        <end position="257"/>
    </location>
</feature>
<comment type="similarity">
    <text evidence="2">Belongs to the SAM hydrolase / SAM-dependent halogenase family.</text>
</comment>
<name>M1WYX4_9NOST</name>
<dbReference type="PANTHER" id="PTHR35092:SF1">
    <property type="entry name" value="CHLORINASE MJ1651"/>
    <property type="match status" value="1"/>
</dbReference>
<evidence type="ECO:0000259" key="4">
    <source>
        <dbReference type="Pfam" id="PF20257"/>
    </source>
</evidence>
<protein>
    <recommendedName>
        <fullName evidence="7">SAM-dependent chlorinase/fluorinase</fullName>
    </recommendedName>
</protein>
<evidence type="ECO:0000256" key="2">
    <source>
        <dbReference type="ARBA" id="ARBA00024035"/>
    </source>
</evidence>
<dbReference type="Gene3D" id="3.40.50.10790">
    <property type="entry name" value="S-adenosyl-l-methionine hydroxide adenosyltransferase, N-terminal"/>
    <property type="match status" value="1"/>
</dbReference>
<dbReference type="AlphaFoldDB" id="M1WYX4"/>
<gene>
    <name evidence="5" type="ORF">RINTHH_9570</name>
</gene>
<dbReference type="Gene3D" id="2.40.30.90">
    <property type="entry name" value="Bacterial fluorinating enzyme like"/>
    <property type="match status" value="1"/>
</dbReference>
<dbReference type="InterPro" id="IPR046469">
    <property type="entry name" value="SAM_HAT_N"/>
</dbReference>
<dbReference type="SUPFAM" id="SSF101852">
    <property type="entry name" value="Bacterial fluorinating enzyme, C-terminal domain"/>
    <property type="match status" value="1"/>
</dbReference>
<keyword evidence="6" id="KW-1185">Reference proteome</keyword>
<dbReference type="InterPro" id="IPR023228">
    <property type="entry name" value="SAM_OH_AdoTrfase_N_sf"/>
</dbReference>
<evidence type="ECO:0008006" key="7">
    <source>
        <dbReference type="Google" id="ProtNLM"/>
    </source>
</evidence>
<feature type="domain" description="S-adenosyl-l-methionine hydroxide adenosyltransferase N-terminal" evidence="3">
    <location>
        <begin position="7"/>
        <end position="153"/>
    </location>
</feature>
<dbReference type="STRING" id="1165094.RINTHH_9570"/>
<dbReference type="InterPro" id="IPR002747">
    <property type="entry name" value="SAM_OH_AdoTrfase"/>
</dbReference>
<dbReference type="SUPFAM" id="SSF102522">
    <property type="entry name" value="Bacterial fluorinating enzyme, N-terminal domain"/>
    <property type="match status" value="1"/>
</dbReference>
<dbReference type="EMBL" id="CAIY01000035">
    <property type="protein sequence ID" value="CCH67112.1"/>
    <property type="molecule type" value="Genomic_DNA"/>
</dbReference>
<comment type="caution">
    <text evidence="5">The sequence shown here is derived from an EMBL/GenBank/DDBJ whole genome shotgun (WGS) entry which is preliminary data.</text>
</comment>
<dbReference type="Pfam" id="PF20257">
    <property type="entry name" value="SAM_HAT_C"/>
    <property type="match status" value="1"/>
</dbReference>
<dbReference type="Proteomes" id="UP000053051">
    <property type="component" value="Unassembled WGS sequence"/>
</dbReference>
<evidence type="ECO:0000259" key="3">
    <source>
        <dbReference type="Pfam" id="PF01887"/>
    </source>
</evidence>
<dbReference type="PIRSF" id="PIRSF006779">
    <property type="entry name" value="UCP006779"/>
    <property type="match status" value="1"/>
</dbReference>
<dbReference type="Pfam" id="PF01887">
    <property type="entry name" value="SAM_HAT_N"/>
    <property type="match status" value="1"/>
</dbReference>
<dbReference type="InterPro" id="IPR046470">
    <property type="entry name" value="SAM_HAT_C"/>
</dbReference>